<dbReference type="PANTHER" id="PTHR35789">
    <property type="entry name" value="SPORE GERMINATION PROTEIN B3"/>
    <property type="match status" value="1"/>
</dbReference>
<evidence type="ECO:0000256" key="4">
    <source>
        <dbReference type="ARBA" id="ARBA00022729"/>
    </source>
</evidence>
<keyword evidence="6" id="KW-0564">Palmitate</keyword>
<dbReference type="RefSeq" id="WP_240257294.1">
    <property type="nucleotide sequence ID" value="NZ_JAKTTI010000040.1"/>
</dbReference>
<reference evidence="10" key="1">
    <citation type="submission" date="2022-02" db="EMBL/GenBank/DDBJ databases">
        <title>Fredinandcohnia quinoae sp. nov. isolated from Chenopodium quinoa seeds.</title>
        <authorList>
            <person name="Saati-Santamaria Z."/>
            <person name="Flores-Felix J.D."/>
            <person name="Igual J.M."/>
            <person name="Velazquez E."/>
            <person name="Garcia-Fraile P."/>
            <person name="Martinez-Molina E."/>
        </authorList>
    </citation>
    <scope>NUCLEOTIDE SEQUENCE</scope>
    <source>
        <strain evidence="10">SECRCQ15</strain>
    </source>
</reference>
<organism evidence="10 11">
    <name type="scientific">Fredinandcohnia quinoae</name>
    <dbReference type="NCBI Taxonomy" id="2918902"/>
    <lineage>
        <taxon>Bacteria</taxon>
        <taxon>Bacillati</taxon>
        <taxon>Bacillota</taxon>
        <taxon>Bacilli</taxon>
        <taxon>Bacillales</taxon>
        <taxon>Bacillaceae</taxon>
        <taxon>Fredinandcohnia</taxon>
    </lineage>
</organism>
<keyword evidence="4" id="KW-0732">Signal</keyword>
<dbReference type="GO" id="GO:0009847">
    <property type="term" value="P:spore germination"/>
    <property type="evidence" value="ECO:0007669"/>
    <property type="project" value="InterPro"/>
</dbReference>
<dbReference type="EMBL" id="JAKTTI010000040">
    <property type="protein sequence ID" value="MCH1627373.1"/>
    <property type="molecule type" value="Genomic_DNA"/>
</dbReference>
<keyword evidence="7" id="KW-0449">Lipoprotein</keyword>
<dbReference type="NCBIfam" id="TIGR02887">
    <property type="entry name" value="spore_ger_x_C"/>
    <property type="match status" value="1"/>
</dbReference>
<accession>A0AAW5E4V2</accession>
<dbReference type="PANTHER" id="PTHR35789:SF1">
    <property type="entry name" value="SPORE GERMINATION PROTEIN B3"/>
    <property type="match status" value="1"/>
</dbReference>
<feature type="domain" description="Spore germination GerAC-like C-terminal" evidence="8">
    <location>
        <begin position="235"/>
        <end position="400"/>
    </location>
</feature>
<keyword evidence="11" id="KW-1185">Reference proteome</keyword>
<keyword evidence="3" id="KW-0309">Germination</keyword>
<proteinExistence type="inferred from homology"/>
<dbReference type="InterPro" id="IPR008844">
    <property type="entry name" value="Spore_GerAC-like"/>
</dbReference>
<comment type="caution">
    <text evidence="10">The sequence shown here is derived from an EMBL/GenBank/DDBJ whole genome shotgun (WGS) entry which is preliminary data.</text>
</comment>
<protein>
    <submittedName>
        <fullName evidence="10">Ger(X)C family spore germination protein</fullName>
    </submittedName>
</protein>
<dbReference type="GO" id="GO:0016020">
    <property type="term" value="C:membrane"/>
    <property type="evidence" value="ECO:0007669"/>
    <property type="project" value="UniProtKB-SubCell"/>
</dbReference>
<evidence type="ECO:0000256" key="1">
    <source>
        <dbReference type="ARBA" id="ARBA00004635"/>
    </source>
</evidence>
<comment type="similarity">
    <text evidence="2">Belongs to the GerABKC lipoprotein family.</text>
</comment>
<evidence type="ECO:0000259" key="9">
    <source>
        <dbReference type="Pfam" id="PF25198"/>
    </source>
</evidence>
<dbReference type="Gene3D" id="3.30.300.210">
    <property type="entry name" value="Nutrient germinant receptor protein C, domain 3"/>
    <property type="match status" value="1"/>
</dbReference>
<evidence type="ECO:0000256" key="3">
    <source>
        <dbReference type="ARBA" id="ARBA00022544"/>
    </source>
</evidence>
<dbReference type="Pfam" id="PF25198">
    <property type="entry name" value="Spore_GerAC_N"/>
    <property type="match status" value="1"/>
</dbReference>
<dbReference type="Proteomes" id="UP001431131">
    <property type="component" value="Unassembled WGS sequence"/>
</dbReference>
<evidence type="ECO:0000256" key="7">
    <source>
        <dbReference type="ARBA" id="ARBA00023288"/>
    </source>
</evidence>
<dbReference type="AlphaFoldDB" id="A0AAW5E4V2"/>
<dbReference type="Pfam" id="PF05504">
    <property type="entry name" value="Spore_GerAC"/>
    <property type="match status" value="1"/>
</dbReference>
<evidence type="ECO:0000259" key="8">
    <source>
        <dbReference type="Pfam" id="PF05504"/>
    </source>
</evidence>
<gene>
    <name evidence="10" type="ORF">MJG50_18720</name>
</gene>
<dbReference type="InterPro" id="IPR038501">
    <property type="entry name" value="Spore_GerAC_C_sf"/>
</dbReference>
<evidence type="ECO:0000256" key="5">
    <source>
        <dbReference type="ARBA" id="ARBA00023136"/>
    </source>
</evidence>
<name>A0AAW5E4V2_9BACI</name>
<feature type="domain" description="Spore germination protein N-terminal" evidence="9">
    <location>
        <begin position="26"/>
        <end position="199"/>
    </location>
</feature>
<dbReference type="PROSITE" id="PS51257">
    <property type="entry name" value="PROKAR_LIPOPROTEIN"/>
    <property type="match status" value="1"/>
</dbReference>
<evidence type="ECO:0000256" key="6">
    <source>
        <dbReference type="ARBA" id="ARBA00023139"/>
    </source>
</evidence>
<evidence type="ECO:0000256" key="2">
    <source>
        <dbReference type="ARBA" id="ARBA00007886"/>
    </source>
</evidence>
<sequence length="417" mass="47651">MKRIQNLNKILPFIILTFLLTGCWSQKEIDKSAYVIGIGIDKSEQQGKIKVTYLISNPEVGSTQEGGNTNEPPQEIITIEANSIIDSRDVANAVVAKEITYDILDVIIVSEELAKEKDFIRWIYDTTKDREIRRDTKLIITKENASEFITRNKPKLETRLHKYFEILLNHTNNIGLVPKSELHTFFRITESGADLFLAIYATTIKEEHIERKDDDSLIAGELKVEGNTNPTQFLGSAVFKNGQMIAKLSAEETRLSQLLNKAMIKADFLTSFPDPFMKKSMITAKIQQISQPEVKIDVTKKPPSIAATIPLEVEILTDHAMINYAKNRDKRDDLKKYLKNRIEEKYVKLIKRTQDDFKGQPFGFSLPARKYFLTIPQFEAYDWMHSYPDADVKVSVDITFGEFGRQSELPSYGGIRD</sequence>
<dbReference type="InterPro" id="IPR057336">
    <property type="entry name" value="GerAC_N"/>
</dbReference>
<comment type="subcellular location">
    <subcellularLocation>
        <location evidence="1">Membrane</location>
        <topology evidence="1">Lipid-anchor</topology>
    </subcellularLocation>
</comment>
<keyword evidence="5" id="KW-0472">Membrane</keyword>
<evidence type="ECO:0000313" key="11">
    <source>
        <dbReference type="Proteomes" id="UP001431131"/>
    </source>
</evidence>
<dbReference type="InterPro" id="IPR046953">
    <property type="entry name" value="Spore_GerAC-like_C"/>
</dbReference>
<evidence type="ECO:0000313" key="10">
    <source>
        <dbReference type="EMBL" id="MCH1627373.1"/>
    </source>
</evidence>